<keyword evidence="3" id="KW-1185">Reference proteome</keyword>
<dbReference type="InterPro" id="IPR025202">
    <property type="entry name" value="PLD-like_dom"/>
</dbReference>
<dbReference type="EMBL" id="VAUV01000002">
    <property type="protein sequence ID" value="TLD72241.1"/>
    <property type="molecule type" value="Genomic_DNA"/>
</dbReference>
<dbReference type="SMART" id="SM00155">
    <property type="entry name" value="PLDc"/>
    <property type="match status" value="2"/>
</dbReference>
<dbReference type="SUPFAM" id="SSF56024">
    <property type="entry name" value="Phospholipase D/nuclease"/>
    <property type="match status" value="2"/>
</dbReference>
<dbReference type="InterPro" id="IPR001736">
    <property type="entry name" value="PLipase_D/transphosphatidylase"/>
</dbReference>
<gene>
    <name evidence="2" type="ORF">FEM03_02470</name>
</gene>
<evidence type="ECO:0000259" key="1">
    <source>
        <dbReference type="PROSITE" id="PS50035"/>
    </source>
</evidence>
<dbReference type="PANTHER" id="PTHR21248">
    <property type="entry name" value="CARDIOLIPIN SYNTHASE"/>
    <property type="match status" value="1"/>
</dbReference>
<dbReference type="Pfam" id="PF13091">
    <property type="entry name" value="PLDc_2"/>
    <property type="match status" value="2"/>
</dbReference>
<dbReference type="Proteomes" id="UP000306196">
    <property type="component" value="Unassembled WGS sequence"/>
</dbReference>
<dbReference type="PANTHER" id="PTHR21248:SF22">
    <property type="entry name" value="PHOSPHOLIPASE D"/>
    <property type="match status" value="1"/>
</dbReference>
<protein>
    <submittedName>
        <fullName evidence="2">Phosphatidylserine/phosphatidylglycerophosphate/ cardiolipin synthase family protein</fullName>
    </submittedName>
</protein>
<dbReference type="GO" id="GO:0030572">
    <property type="term" value="F:phosphatidyltransferase activity"/>
    <property type="evidence" value="ECO:0007669"/>
    <property type="project" value="UniProtKB-ARBA"/>
</dbReference>
<dbReference type="Gene3D" id="3.30.870.10">
    <property type="entry name" value="Endonuclease Chain A"/>
    <property type="match status" value="2"/>
</dbReference>
<evidence type="ECO:0000313" key="2">
    <source>
        <dbReference type="EMBL" id="TLD72241.1"/>
    </source>
</evidence>
<evidence type="ECO:0000313" key="3">
    <source>
        <dbReference type="Proteomes" id="UP000306196"/>
    </source>
</evidence>
<name>A0A5R8KJ21_9BACT</name>
<dbReference type="CDD" id="cd09112">
    <property type="entry name" value="PLDc_CLS_2"/>
    <property type="match status" value="1"/>
</dbReference>
<proteinExistence type="predicted"/>
<feature type="domain" description="PLD phosphodiesterase" evidence="1">
    <location>
        <begin position="224"/>
        <end position="251"/>
    </location>
</feature>
<sequence length="484" mass="54513">MSKNFHRLLCLLATICLCGCGSIGRFHGVGNEHLSLSKIPGTLSAKMILRSTAVATARAPVASTKTGVVMWNDRMYTLIRGTAPLPRLRLDRGDPLPPKAGGEAFEGLLDSENLPPRVKGFVQVFVDGEEFFPFYLNAIRRARTSIDVQTYIFDNDPFGVEVADLLKQKSREIPVRVYFDGLGTALAMAKLPENQPEDFKPPYNMRRYLTKDSNVKVRRTMNPYLVADHTKLHLIDGRTAFLGGMNIGTEYRHEWHDLMVAVEGPVVDELIDLYNYRWNGEDWRRNWGLTGWWGDKKDAKSASTPIPANHLQDLRVLRTDTPAGKRDIMKAALLAIRSASTRIWVQTPYFSSDEIAEELEDASERGVDVRIIIPGENDSDLMTLSNLEALKDLIKSGARVYEYPGMTHLKAMVCDDWAMFGSANKDTLSMRINRELSLATSDPRTVKTLEQRLFLKDFRISKPVTEESLTHWGGPIIDRIGDQL</sequence>
<dbReference type="AlphaFoldDB" id="A0A5R8KJ21"/>
<dbReference type="OrthoDB" id="190204at2"/>
<dbReference type="PROSITE" id="PS50035">
    <property type="entry name" value="PLD"/>
    <property type="match status" value="1"/>
</dbReference>
<reference evidence="2 3" key="1">
    <citation type="submission" date="2019-05" db="EMBL/GenBank/DDBJ databases">
        <title>Verrucobacter flavum gen. nov., sp. nov. a new member of the family Verrucomicrobiaceae.</title>
        <authorList>
            <person name="Szuroczki S."/>
            <person name="Abbaszade G."/>
            <person name="Szabo A."/>
            <person name="Felfoldi T."/>
            <person name="Schumann P."/>
            <person name="Boka K."/>
            <person name="Keki Z."/>
            <person name="Toumi M."/>
            <person name="Toth E."/>
        </authorList>
    </citation>
    <scope>NUCLEOTIDE SEQUENCE [LARGE SCALE GENOMIC DNA]</scope>
    <source>
        <strain evidence="2 3">MG-N-17</strain>
    </source>
</reference>
<accession>A0A5R8KJ21</accession>
<organism evidence="2 3">
    <name type="scientific">Phragmitibacter flavus</name>
    <dbReference type="NCBI Taxonomy" id="2576071"/>
    <lineage>
        <taxon>Bacteria</taxon>
        <taxon>Pseudomonadati</taxon>
        <taxon>Verrucomicrobiota</taxon>
        <taxon>Verrucomicrobiia</taxon>
        <taxon>Verrucomicrobiales</taxon>
        <taxon>Verrucomicrobiaceae</taxon>
        <taxon>Phragmitibacter</taxon>
    </lineage>
</organism>
<dbReference type="GO" id="GO:0032049">
    <property type="term" value="P:cardiolipin biosynthetic process"/>
    <property type="evidence" value="ECO:0007669"/>
    <property type="project" value="UniProtKB-ARBA"/>
</dbReference>
<comment type="caution">
    <text evidence="2">The sequence shown here is derived from an EMBL/GenBank/DDBJ whole genome shotgun (WGS) entry which is preliminary data.</text>
</comment>